<dbReference type="AlphaFoldDB" id="A0A0B7HYV0"/>
<dbReference type="EMBL" id="CDOI01000035">
    <property type="protein sequence ID" value="CEN43734.1"/>
    <property type="molecule type" value="Genomic_DNA"/>
</dbReference>
<gene>
    <name evidence="1" type="ORF">CCAND38_130016</name>
</gene>
<organism evidence="1 2">
    <name type="scientific">Capnocytophaga canis</name>
    <dbReference type="NCBI Taxonomy" id="1848903"/>
    <lineage>
        <taxon>Bacteria</taxon>
        <taxon>Pseudomonadati</taxon>
        <taxon>Bacteroidota</taxon>
        <taxon>Flavobacteriia</taxon>
        <taxon>Flavobacteriales</taxon>
        <taxon>Flavobacteriaceae</taxon>
        <taxon>Capnocytophaga</taxon>
    </lineage>
</organism>
<proteinExistence type="predicted"/>
<reference evidence="1 2" key="1">
    <citation type="submission" date="2015-01" db="EMBL/GenBank/DDBJ databases">
        <authorList>
            <person name="Xiang T."/>
            <person name="Song Y."/>
            <person name="Huang L."/>
            <person name="Wang B."/>
            <person name="Wu P."/>
        </authorList>
    </citation>
    <scope>NUCLEOTIDE SEQUENCE [LARGE SCALE GENOMIC DNA]</scope>
    <source>
        <strain evidence="1 2">CcD38</strain>
    </source>
</reference>
<sequence length="47" mass="5377">MSYILSKNGVKIHHNGDSKDLIHARAKIRPESFVNEPLKAKLFGRFL</sequence>
<dbReference type="Proteomes" id="UP000045051">
    <property type="component" value="Unassembled WGS sequence"/>
</dbReference>
<name>A0A0B7HYV0_9FLAO</name>
<evidence type="ECO:0000313" key="2">
    <source>
        <dbReference type="Proteomes" id="UP000045051"/>
    </source>
</evidence>
<accession>A0A0B7HYV0</accession>
<evidence type="ECO:0000313" key="1">
    <source>
        <dbReference type="EMBL" id="CEN43734.1"/>
    </source>
</evidence>
<keyword evidence="2" id="KW-1185">Reference proteome</keyword>
<protein>
    <submittedName>
        <fullName evidence="1">Uncharacterized protein</fullName>
    </submittedName>
</protein>